<name>A0ABR3JX83_9AGAR</name>
<evidence type="ECO:0000313" key="9">
    <source>
        <dbReference type="EMBL" id="KAL0960030.1"/>
    </source>
</evidence>
<dbReference type="SUPFAM" id="SSF50129">
    <property type="entry name" value="GroES-like"/>
    <property type="match status" value="1"/>
</dbReference>
<keyword evidence="5" id="KW-0862">Zinc</keyword>
<evidence type="ECO:0000256" key="4">
    <source>
        <dbReference type="ARBA" id="ARBA00022723"/>
    </source>
</evidence>
<dbReference type="InterPro" id="IPR020843">
    <property type="entry name" value="ER"/>
</dbReference>
<evidence type="ECO:0000256" key="3">
    <source>
        <dbReference type="ARBA" id="ARBA00013190"/>
    </source>
</evidence>
<dbReference type="InterPro" id="IPR013149">
    <property type="entry name" value="ADH-like_C"/>
</dbReference>
<evidence type="ECO:0000256" key="2">
    <source>
        <dbReference type="ARBA" id="ARBA00008072"/>
    </source>
</evidence>
<dbReference type="PANTHER" id="PTHR42940">
    <property type="entry name" value="ALCOHOL DEHYDROGENASE 1-RELATED"/>
    <property type="match status" value="1"/>
</dbReference>
<dbReference type="Gene3D" id="3.90.180.10">
    <property type="entry name" value="Medium-chain alcohol dehydrogenases, catalytic domain"/>
    <property type="match status" value="1"/>
</dbReference>
<feature type="domain" description="Enoyl reductase (ER)" evidence="8">
    <location>
        <begin position="82"/>
        <end position="440"/>
    </location>
</feature>
<keyword evidence="7" id="KW-0520">NAD</keyword>
<sequence length="444" mass="46961">MSISLLLARSSFPTRLTSAFVTRTFATGARSSPAILTKAGLRHLPTCCSGPQSSHIHTSSSSQVIQYHIPKTHKAAVVASSGATVQIKTDHPVRAPEDLAPGECLVKLHCTGVCHTDLHAALGDWPISAKTPLVGGHEGVGEIVAIGANTPSSPVNIGDRVGIKWLANSCLDCEQCRKGREQNCAQAKLSGFSVDGTFSQYVVSYVHHVTPIPPLLESNAAASILCAGVTVYRAIKYSQTEAGDWIVIPGAGGGLGHLAVQYAKVRGLRVVAIDSGEDKRKLCLKLGADKWIDFKQSKDIVADVIAATDGQGPHSTVVTTASSSGYSQAIDYLRPGGTLMAVGLPGKATLDASIFFTVLKVKSPITHRHEPSFTDKATVPLLQSISIIGSYVGNREDAIEAIDIAARGQVKCHYVLKNLTDLKDVYEGLTKGQVAGRIILDMTK</sequence>
<accession>A0ABR3JX83</accession>
<organism evidence="9 10">
    <name type="scientific">Hohenbuehelia grisea</name>
    <dbReference type="NCBI Taxonomy" id="104357"/>
    <lineage>
        <taxon>Eukaryota</taxon>
        <taxon>Fungi</taxon>
        <taxon>Dikarya</taxon>
        <taxon>Basidiomycota</taxon>
        <taxon>Agaricomycotina</taxon>
        <taxon>Agaricomycetes</taxon>
        <taxon>Agaricomycetidae</taxon>
        <taxon>Agaricales</taxon>
        <taxon>Pleurotineae</taxon>
        <taxon>Pleurotaceae</taxon>
        <taxon>Hohenbuehelia</taxon>
    </lineage>
</organism>
<dbReference type="InterPro" id="IPR036291">
    <property type="entry name" value="NAD(P)-bd_dom_sf"/>
</dbReference>
<comment type="similarity">
    <text evidence="2">Belongs to the zinc-containing alcohol dehydrogenase family.</text>
</comment>
<evidence type="ECO:0000256" key="1">
    <source>
        <dbReference type="ARBA" id="ARBA00001947"/>
    </source>
</evidence>
<dbReference type="InterPro" id="IPR011032">
    <property type="entry name" value="GroES-like_sf"/>
</dbReference>
<dbReference type="EMBL" id="JASNQZ010000002">
    <property type="protein sequence ID" value="KAL0960030.1"/>
    <property type="molecule type" value="Genomic_DNA"/>
</dbReference>
<comment type="cofactor">
    <cofactor evidence="1">
        <name>Zn(2+)</name>
        <dbReference type="ChEBI" id="CHEBI:29105"/>
    </cofactor>
</comment>
<dbReference type="CDD" id="cd08297">
    <property type="entry name" value="CAD3"/>
    <property type="match status" value="1"/>
</dbReference>
<dbReference type="Gene3D" id="3.40.50.720">
    <property type="entry name" value="NAD(P)-binding Rossmann-like Domain"/>
    <property type="match status" value="1"/>
</dbReference>
<gene>
    <name evidence="9" type="ORF">HGRIS_011678</name>
</gene>
<dbReference type="PANTHER" id="PTHR42940:SF3">
    <property type="entry name" value="ALCOHOL DEHYDROGENASE 1-RELATED"/>
    <property type="match status" value="1"/>
</dbReference>
<dbReference type="SMART" id="SM00829">
    <property type="entry name" value="PKS_ER"/>
    <property type="match status" value="1"/>
</dbReference>
<evidence type="ECO:0000256" key="5">
    <source>
        <dbReference type="ARBA" id="ARBA00022833"/>
    </source>
</evidence>
<dbReference type="Pfam" id="PF08240">
    <property type="entry name" value="ADH_N"/>
    <property type="match status" value="1"/>
</dbReference>
<reference evidence="10" key="1">
    <citation type="submission" date="2024-06" db="EMBL/GenBank/DDBJ databases">
        <title>Multi-omics analyses provide insights into the biosynthesis of the anticancer antibiotic pleurotin in Hohenbuehelia grisea.</title>
        <authorList>
            <person name="Weaver J.A."/>
            <person name="Alberti F."/>
        </authorList>
    </citation>
    <scope>NUCLEOTIDE SEQUENCE [LARGE SCALE GENOMIC DNA]</scope>
    <source>
        <strain evidence="10">T-177</strain>
    </source>
</reference>
<proteinExistence type="inferred from homology"/>
<evidence type="ECO:0000259" key="8">
    <source>
        <dbReference type="SMART" id="SM00829"/>
    </source>
</evidence>
<dbReference type="SUPFAM" id="SSF51735">
    <property type="entry name" value="NAD(P)-binding Rossmann-fold domains"/>
    <property type="match status" value="1"/>
</dbReference>
<comment type="caution">
    <text evidence="9">The sequence shown here is derived from an EMBL/GenBank/DDBJ whole genome shotgun (WGS) entry which is preliminary data.</text>
</comment>
<dbReference type="Proteomes" id="UP001556367">
    <property type="component" value="Unassembled WGS sequence"/>
</dbReference>
<dbReference type="InterPro" id="IPR013154">
    <property type="entry name" value="ADH-like_N"/>
</dbReference>
<keyword evidence="10" id="KW-1185">Reference proteome</keyword>
<evidence type="ECO:0000256" key="7">
    <source>
        <dbReference type="ARBA" id="ARBA00023027"/>
    </source>
</evidence>
<keyword evidence="4" id="KW-0479">Metal-binding</keyword>
<keyword evidence="6" id="KW-0560">Oxidoreductase</keyword>
<protein>
    <recommendedName>
        <fullName evidence="3">alcohol dehydrogenase</fullName>
        <ecNumber evidence="3">1.1.1.1</ecNumber>
    </recommendedName>
</protein>
<dbReference type="Pfam" id="PF00107">
    <property type="entry name" value="ADH_zinc_N"/>
    <property type="match status" value="1"/>
</dbReference>
<dbReference type="EC" id="1.1.1.1" evidence="3"/>
<evidence type="ECO:0000313" key="10">
    <source>
        <dbReference type="Proteomes" id="UP001556367"/>
    </source>
</evidence>
<evidence type="ECO:0000256" key="6">
    <source>
        <dbReference type="ARBA" id="ARBA00023002"/>
    </source>
</evidence>